<feature type="compositionally biased region" description="Low complexity" evidence="3">
    <location>
        <begin position="263"/>
        <end position="272"/>
    </location>
</feature>
<feature type="compositionally biased region" description="Low complexity" evidence="3">
    <location>
        <begin position="221"/>
        <end position="236"/>
    </location>
</feature>
<evidence type="ECO:0000256" key="1">
    <source>
        <dbReference type="ARBA" id="ARBA00004123"/>
    </source>
</evidence>
<feature type="domain" description="Interferon regulatory factor 2-binding protein 1/2-like zinc finger" evidence="4">
    <location>
        <begin position="11"/>
        <end position="62"/>
    </location>
</feature>
<proteinExistence type="predicted"/>
<dbReference type="PANTHER" id="PTHR10816">
    <property type="entry name" value="MYELIN TRANSCRIPTION FACTOR 1-RELATED"/>
    <property type="match status" value="1"/>
</dbReference>
<feature type="region of interest" description="Disordered" evidence="3">
    <location>
        <begin position="63"/>
        <end position="82"/>
    </location>
</feature>
<feature type="compositionally biased region" description="Low complexity" evidence="3">
    <location>
        <begin position="88"/>
        <end position="102"/>
    </location>
</feature>
<reference evidence="5" key="2">
    <citation type="submission" date="2025-09" db="UniProtKB">
        <authorList>
            <consortium name="Ensembl"/>
        </authorList>
    </citation>
    <scope>IDENTIFICATION</scope>
</reference>
<name>A0A8B9EK97_ANSCY</name>
<evidence type="ECO:0000313" key="5">
    <source>
        <dbReference type="Ensembl" id="ENSACDP00005022860.1"/>
    </source>
</evidence>
<sequence length="424" mass="45725">MSSAAVAAASRRQSCYLCDLPRMPWAMIWDFTEPVCRGCVNYEGADRVEFVIDTARQLKRAHGCFPEGRAPPPPHAKQPPLSAKELLAQQQQQLGRAPLRQQVQEGAGHGGRPAAGLRDQRGRGQARGPGSPEEEAIPRAGGRGGTPEDQRGGAALAADLVGRDEDAADGHVLHVAPAAHRLAPLQPDHAARGGPEWPVPHGRAHFGGGQCRGQPRLQRGQPGPLHHQEEQQQPPLALRHEPKKAGPRQGGSGPGGQHGGRAGARAPRQPAGLVPRRQRPVVLYPVPRAPGRHPFCAVPLGPVPQVLLPLLPAKHQAAGSQRGGVLSQRGEVSPGRLQRPLGLHAGGDRHHSGRRCESQKGERLVTLPASRPDATFNSNCLNSVYIYKYIYINIYISPRQGKCRLHKHGCIILIFLNTLCFYIF</sequence>
<dbReference type="GO" id="GO:0003714">
    <property type="term" value="F:transcription corepressor activity"/>
    <property type="evidence" value="ECO:0007669"/>
    <property type="project" value="TreeGrafter"/>
</dbReference>
<dbReference type="Ensembl" id="ENSACDT00005027336.1">
    <property type="protein sequence ID" value="ENSACDP00005022860.1"/>
    <property type="gene ID" value="ENSACDG00005016568.1"/>
</dbReference>
<protein>
    <recommendedName>
        <fullName evidence="4">Interferon regulatory factor 2-binding protein 1/2-like zinc finger domain-containing protein</fullName>
    </recommendedName>
</protein>
<evidence type="ECO:0000256" key="2">
    <source>
        <dbReference type="ARBA" id="ARBA00023242"/>
    </source>
</evidence>
<feature type="compositionally biased region" description="Basic and acidic residues" evidence="3">
    <location>
        <begin position="346"/>
        <end position="362"/>
    </location>
</feature>
<comment type="subcellular location">
    <subcellularLocation>
        <location evidence="1">Nucleus</location>
    </subcellularLocation>
</comment>
<feature type="region of interest" description="Disordered" evidence="3">
    <location>
        <begin position="88"/>
        <end position="151"/>
    </location>
</feature>
<feature type="compositionally biased region" description="Gly residues" evidence="3">
    <location>
        <begin position="248"/>
        <end position="262"/>
    </location>
</feature>
<dbReference type="Proteomes" id="UP000694521">
    <property type="component" value="Unplaced"/>
</dbReference>
<dbReference type="Pfam" id="PF11261">
    <property type="entry name" value="IRF-2BP1_2"/>
    <property type="match status" value="1"/>
</dbReference>
<dbReference type="GO" id="GO:0005634">
    <property type="term" value="C:nucleus"/>
    <property type="evidence" value="ECO:0007669"/>
    <property type="project" value="UniProtKB-SubCell"/>
</dbReference>
<accession>A0A8B9EK97</accession>
<evidence type="ECO:0000313" key="6">
    <source>
        <dbReference type="Proteomes" id="UP000694521"/>
    </source>
</evidence>
<dbReference type="GO" id="GO:0006357">
    <property type="term" value="P:regulation of transcription by RNA polymerase II"/>
    <property type="evidence" value="ECO:0007669"/>
    <property type="project" value="TreeGrafter"/>
</dbReference>
<dbReference type="PANTHER" id="PTHR10816:SF19">
    <property type="entry name" value="PROTEIN INTERACTING WITH TTK69 AND SIN3A, ISOFORM D"/>
    <property type="match status" value="1"/>
</dbReference>
<reference evidence="5" key="1">
    <citation type="submission" date="2025-08" db="UniProtKB">
        <authorList>
            <consortium name="Ensembl"/>
        </authorList>
    </citation>
    <scope>IDENTIFICATION</scope>
</reference>
<dbReference type="AlphaFoldDB" id="A0A8B9EK97"/>
<feature type="region of interest" description="Disordered" evidence="3">
    <location>
        <begin position="186"/>
        <end position="278"/>
    </location>
</feature>
<keyword evidence="6" id="KW-1185">Reference proteome</keyword>
<dbReference type="InterPro" id="IPR022750">
    <property type="entry name" value="IRF-2BP1_2-like_Znf"/>
</dbReference>
<feature type="region of interest" description="Disordered" evidence="3">
    <location>
        <begin position="319"/>
        <end position="362"/>
    </location>
</feature>
<keyword evidence="2" id="KW-0539">Nucleus</keyword>
<evidence type="ECO:0000256" key="3">
    <source>
        <dbReference type="SAM" id="MobiDB-lite"/>
    </source>
</evidence>
<organism evidence="5 6">
    <name type="scientific">Anser cygnoides</name>
    <name type="common">Swan goose</name>
    <dbReference type="NCBI Taxonomy" id="8845"/>
    <lineage>
        <taxon>Eukaryota</taxon>
        <taxon>Metazoa</taxon>
        <taxon>Chordata</taxon>
        <taxon>Craniata</taxon>
        <taxon>Vertebrata</taxon>
        <taxon>Euteleostomi</taxon>
        <taxon>Archelosauria</taxon>
        <taxon>Archosauria</taxon>
        <taxon>Dinosauria</taxon>
        <taxon>Saurischia</taxon>
        <taxon>Theropoda</taxon>
        <taxon>Coelurosauria</taxon>
        <taxon>Aves</taxon>
        <taxon>Neognathae</taxon>
        <taxon>Galloanserae</taxon>
        <taxon>Anseriformes</taxon>
        <taxon>Anatidae</taxon>
        <taxon>Anserinae</taxon>
        <taxon>Anser</taxon>
    </lineage>
</organism>
<evidence type="ECO:0000259" key="4">
    <source>
        <dbReference type="Pfam" id="PF11261"/>
    </source>
</evidence>